<keyword evidence="1" id="KW-0812">Transmembrane</keyword>
<proteinExistence type="predicted"/>
<evidence type="ECO:0000313" key="2">
    <source>
        <dbReference type="EMBL" id="OGI45284.1"/>
    </source>
</evidence>
<comment type="caution">
    <text evidence="2">The sequence shown here is derived from an EMBL/GenBank/DDBJ whole genome shotgun (WGS) entry which is preliminary data.</text>
</comment>
<keyword evidence="1" id="KW-0472">Membrane</keyword>
<evidence type="ECO:0000256" key="1">
    <source>
        <dbReference type="SAM" id="Phobius"/>
    </source>
</evidence>
<keyword evidence="1" id="KW-1133">Transmembrane helix</keyword>
<feature type="transmembrane region" description="Helical" evidence="1">
    <location>
        <begin position="148"/>
        <end position="165"/>
    </location>
</feature>
<evidence type="ECO:0000313" key="3">
    <source>
        <dbReference type="Proteomes" id="UP000179360"/>
    </source>
</evidence>
<dbReference type="EMBL" id="MFSY01000084">
    <property type="protein sequence ID" value="OGI45284.1"/>
    <property type="molecule type" value="Genomic_DNA"/>
</dbReference>
<name>A0A1F6TJH3_9PROT</name>
<feature type="transmembrane region" description="Helical" evidence="1">
    <location>
        <begin position="123"/>
        <end position="142"/>
    </location>
</feature>
<sequence>MADEKPAPATAGDLSRLALTPEGFHDFHGAVAGLRFPIEVAQVLELRYLINQAADAFAAPPDAETGAALESLALDNQRHRERLRQVLAMLHDLHSRHLAASTAGENRLRAELTKIGRARAHSIRYGLFFAVAAAGCGGAWFWLGDPGWTVKLAALGLMLLTWDYLRSLPVLKRQARKSALELDELLRRRVTTPDWKTLAHSLALVLGYKQPGATEVFRVEGDADGRSPKR</sequence>
<protein>
    <submittedName>
        <fullName evidence="2">Uncharacterized protein</fullName>
    </submittedName>
</protein>
<gene>
    <name evidence="2" type="ORF">A2637_07855</name>
</gene>
<dbReference type="Proteomes" id="UP000179360">
    <property type="component" value="Unassembled WGS sequence"/>
</dbReference>
<organism evidence="2 3">
    <name type="scientific">Candidatus Muproteobacteria bacterium RIFCSPHIGHO2_01_FULL_65_16</name>
    <dbReference type="NCBI Taxonomy" id="1817764"/>
    <lineage>
        <taxon>Bacteria</taxon>
        <taxon>Pseudomonadati</taxon>
        <taxon>Pseudomonadota</taxon>
        <taxon>Candidatus Muproteobacteria</taxon>
    </lineage>
</organism>
<reference evidence="2 3" key="1">
    <citation type="journal article" date="2016" name="Nat. Commun.">
        <title>Thousands of microbial genomes shed light on interconnected biogeochemical processes in an aquifer system.</title>
        <authorList>
            <person name="Anantharaman K."/>
            <person name="Brown C.T."/>
            <person name="Hug L.A."/>
            <person name="Sharon I."/>
            <person name="Castelle C.J."/>
            <person name="Probst A.J."/>
            <person name="Thomas B.C."/>
            <person name="Singh A."/>
            <person name="Wilkins M.J."/>
            <person name="Karaoz U."/>
            <person name="Brodie E.L."/>
            <person name="Williams K.H."/>
            <person name="Hubbard S.S."/>
            <person name="Banfield J.F."/>
        </authorList>
    </citation>
    <scope>NUCLEOTIDE SEQUENCE [LARGE SCALE GENOMIC DNA]</scope>
</reference>
<accession>A0A1F6TJH3</accession>
<dbReference type="AlphaFoldDB" id="A0A1F6TJH3"/>